<accession>A0AAD3XD25</accession>
<feature type="compositionally biased region" description="Basic residues" evidence="1">
    <location>
        <begin position="92"/>
        <end position="102"/>
    </location>
</feature>
<evidence type="ECO:0000256" key="1">
    <source>
        <dbReference type="SAM" id="MobiDB-lite"/>
    </source>
</evidence>
<keyword evidence="3" id="KW-1185">Reference proteome</keyword>
<protein>
    <submittedName>
        <fullName evidence="2">Uncharacterized protein</fullName>
    </submittedName>
</protein>
<gene>
    <name evidence="2" type="ORF">Nepgr_003157</name>
</gene>
<feature type="compositionally biased region" description="Pro residues" evidence="1">
    <location>
        <begin position="116"/>
        <end position="127"/>
    </location>
</feature>
<dbReference type="AlphaFoldDB" id="A0AAD3XD25"/>
<name>A0AAD3XD25_NEPGR</name>
<dbReference type="Proteomes" id="UP001279734">
    <property type="component" value="Unassembled WGS sequence"/>
</dbReference>
<comment type="caution">
    <text evidence="2">The sequence shown here is derived from an EMBL/GenBank/DDBJ whole genome shotgun (WGS) entry which is preliminary data.</text>
</comment>
<proteinExistence type="predicted"/>
<feature type="region of interest" description="Disordered" evidence="1">
    <location>
        <begin position="77"/>
        <end position="127"/>
    </location>
</feature>
<sequence>MGAAFDSDCFLVWRAEILPTLESLDALGLRRSETPGCHRRRILSICAAADHKYENGVVAVAFGVHGDDPLVDISPHDQLTKQFKMPPQTRTTRAKAKAKQSTHRPLPMVPQGTAEVPPPAPSSSSPP</sequence>
<organism evidence="2 3">
    <name type="scientific">Nepenthes gracilis</name>
    <name type="common">Slender pitcher plant</name>
    <dbReference type="NCBI Taxonomy" id="150966"/>
    <lineage>
        <taxon>Eukaryota</taxon>
        <taxon>Viridiplantae</taxon>
        <taxon>Streptophyta</taxon>
        <taxon>Embryophyta</taxon>
        <taxon>Tracheophyta</taxon>
        <taxon>Spermatophyta</taxon>
        <taxon>Magnoliopsida</taxon>
        <taxon>eudicotyledons</taxon>
        <taxon>Gunneridae</taxon>
        <taxon>Pentapetalae</taxon>
        <taxon>Caryophyllales</taxon>
        <taxon>Nepenthaceae</taxon>
        <taxon>Nepenthes</taxon>
    </lineage>
</organism>
<evidence type="ECO:0000313" key="3">
    <source>
        <dbReference type="Proteomes" id="UP001279734"/>
    </source>
</evidence>
<dbReference type="EMBL" id="BSYO01000002">
    <property type="protein sequence ID" value="GMH01318.1"/>
    <property type="molecule type" value="Genomic_DNA"/>
</dbReference>
<evidence type="ECO:0000313" key="2">
    <source>
        <dbReference type="EMBL" id="GMH01318.1"/>
    </source>
</evidence>
<reference evidence="2" key="1">
    <citation type="submission" date="2023-05" db="EMBL/GenBank/DDBJ databases">
        <title>Nepenthes gracilis genome sequencing.</title>
        <authorList>
            <person name="Fukushima K."/>
        </authorList>
    </citation>
    <scope>NUCLEOTIDE SEQUENCE</scope>
    <source>
        <strain evidence="2">SING2019-196</strain>
    </source>
</reference>